<dbReference type="Proteomes" id="UP000700334">
    <property type="component" value="Unassembled WGS sequence"/>
</dbReference>
<dbReference type="OrthoDB" id="9018891at2759"/>
<evidence type="ECO:0000256" key="7">
    <source>
        <dbReference type="ARBA" id="ARBA00023224"/>
    </source>
</evidence>
<dbReference type="AlphaFoldDB" id="A0A8J6AM77"/>
<feature type="domain" description="G-protein coupled receptors family 1 profile" evidence="9">
    <location>
        <begin position="1"/>
        <end position="153"/>
    </location>
</feature>
<reference evidence="10" key="1">
    <citation type="journal article" date="2021" name="Evol. Appl.">
        <title>The genome of the Pyrenean desman and the effects of bottlenecks and inbreeding on the genomic landscape of an endangered species.</title>
        <authorList>
            <person name="Escoda L."/>
            <person name="Castresana J."/>
        </authorList>
    </citation>
    <scope>NUCLEOTIDE SEQUENCE</scope>
    <source>
        <strain evidence="10">IBE-C5619</strain>
    </source>
</reference>
<dbReference type="InterPro" id="IPR000725">
    <property type="entry name" value="Olfact_rcpt"/>
</dbReference>
<evidence type="ECO:0000256" key="2">
    <source>
        <dbReference type="ARBA" id="ARBA00022475"/>
    </source>
</evidence>
<dbReference type="Pfam" id="PF13853">
    <property type="entry name" value="7tm_4"/>
    <property type="match status" value="2"/>
</dbReference>
<evidence type="ECO:0000256" key="3">
    <source>
        <dbReference type="ARBA" id="ARBA00022606"/>
    </source>
</evidence>
<keyword evidence="4 8" id="KW-0812">Transmembrane</keyword>
<gene>
    <name evidence="10" type="ORF">J0S82_002288</name>
</gene>
<keyword evidence="2" id="KW-1003">Cell membrane</keyword>
<dbReference type="GO" id="GO:0007186">
    <property type="term" value="P:G protein-coupled receptor signaling pathway"/>
    <property type="evidence" value="ECO:0007669"/>
    <property type="project" value="InterPro"/>
</dbReference>
<proteinExistence type="predicted"/>
<keyword evidence="10" id="KW-0675">Receptor</keyword>
<dbReference type="GO" id="GO:0005886">
    <property type="term" value="C:plasma membrane"/>
    <property type="evidence" value="ECO:0007669"/>
    <property type="project" value="UniProtKB-SubCell"/>
</dbReference>
<evidence type="ECO:0000256" key="1">
    <source>
        <dbReference type="ARBA" id="ARBA00004651"/>
    </source>
</evidence>
<organism evidence="10 11">
    <name type="scientific">Galemys pyrenaicus</name>
    <name type="common">Iberian desman</name>
    <name type="synonym">Pyrenean desman</name>
    <dbReference type="NCBI Taxonomy" id="202257"/>
    <lineage>
        <taxon>Eukaryota</taxon>
        <taxon>Metazoa</taxon>
        <taxon>Chordata</taxon>
        <taxon>Craniata</taxon>
        <taxon>Vertebrata</taxon>
        <taxon>Euteleostomi</taxon>
        <taxon>Mammalia</taxon>
        <taxon>Eutheria</taxon>
        <taxon>Laurasiatheria</taxon>
        <taxon>Eulipotyphla</taxon>
        <taxon>Talpidae</taxon>
        <taxon>Galemys</taxon>
    </lineage>
</organism>
<keyword evidence="5 8" id="KW-1133">Transmembrane helix</keyword>
<dbReference type="PROSITE" id="PS50262">
    <property type="entry name" value="G_PROTEIN_RECEP_F1_2"/>
    <property type="match status" value="1"/>
</dbReference>
<sequence>MAYDHAIAISNPLSYSMVMNGPVCVWLADTSWGAALVLTAMLIFSLQLHFCEVNIINRCACENLFLLKLACSDTSINELMLLLIIDTYGFYPLAQSKLKAFSTCGSHVTVATIFYVAAISIYMKPPSTSSCDQDKFISAFYGNLGPTLNPLIYSLKNKDHMRLVTIAYFQMVITLSQGITECLLPTLMTYDRFIALHHHCEQPSLYTVGHRELGQYLPFSNSTSWSNID</sequence>
<comment type="caution">
    <text evidence="10">The sequence shown here is derived from an EMBL/GenBank/DDBJ whole genome shotgun (WGS) entry which is preliminary data.</text>
</comment>
<keyword evidence="7" id="KW-0807">Transducer</keyword>
<dbReference type="EMBL" id="JAGFMF010011408">
    <property type="protein sequence ID" value="KAG8523423.1"/>
    <property type="molecule type" value="Genomic_DNA"/>
</dbReference>
<protein>
    <submittedName>
        <fullName evidence="10">Olfactory receptor 13H1</fullName>
    </submittedName>
</protein>
<evidence type="ECO:0000256" key="6">
    <source>
        <dbReference type="ARBA" id="ARBA00023136"/>
    </source>
</evidence>
<evidence type="ECO:0000256" key="5">
    <source>
        <dbReference type="ARBA" id="ARBA00022989"/>
    </source>
</evidence>
<evidence type="ECO:0000259" key="9">
    <source>
        <dbReference type="PROSITE" id="PS50262"/>
    </source>
</evidence>
<feature type="transmembrane region" description="Helical" evidence="8">
    <location>
        <begin position="100"/>
        <end position="123"/>
    </location>
</feature>
<evidence type="ECO:0000256" key="4">
    <source>
        <dbReference type="ARBA" id="ARBA00022692"/>
    </source>
</evidence>
<feature type="transmembrane region" description="Helical" evidence="8">
    <location>
        <begin position="32"/>
        <end position="55"/>
    </location>
</feature>
<evidence type="ECO:0000313" key="11">
    <source>
        <dbReference type="Proteomes" id="UP000700334"/>
    </source>
</evidence>
<evidence type="ECO:0000313" key="10">
    <source>
        <dbReference type="EMBL" id="KAG8523423.1"/>
    </source>
</evidence>
<evidence type="ECO:0000256" key="8">
    <source>
        <dbReference type="SAM" id="Phobius"/>
    </source>
</evidence>
<dbReference type="SUPFAM" id="SSF81321">
    <property type="entry name" value="Family A G protein-coupled receptor-like"/>
    <property type="match status" value="1"/>
</dbReference>
<keyword evidence="3" id="KW-0716">Sensory transduction</keyword>
<keyword evidence="11" id="KW-1185">Reference proteome</keyword>
<name>A0A8J6AM77_GALPY</name>
<dbReference type="InterPro" id="IPR017452">
    <property type="entry name" value="GPCR_Rhodpsn_7TM"/>
</dbReference>
<dbReference type="PANTHER" id="PTHR26453">
    <property type="entry name" value="OLFACTORY RECEPTOR"/>
    <property type="match status" value="1"/>
</dbReference>
<dbReference type="Gene3D" id="1.20.1070.10">
    <property type="entry name" value="Rhodopsin 7-helix transmembrane proteins"/>
    <property type="match status" value="1"/>
</dbReference>
<keyword evidence="6 8" id="KW-0472">Membrane</keyword>
<accession>A0A8J6AM77</accession>
<dbReference type="PRINTS" id="PR00245">
    <property type="entry name" value="OLFACTORYR"/>
</dbReference>
<dbReference type="GO" id="GO:0004984">
    <property type="term" value="F:olfactory receptor activity"/>
    <property type="evidence" value="ECO:0007669"/>
    <property type="project" value="InterPro"/>
</dbReference>
<comment type="subcellular location">
    <subcellularLocation>
        <location evidence="1">Cell membrane</location>
        <topology evidence="1">Multi-pass membrane protein</topology>
    </subcellularLocation>
</comment>